<evidence type="ECO:0000313" key="3">
    <source>
        <dbReference type="Proteomes" id="UP000036756"/>
    </source>
</evidence>
<dbReference type="Gene3D" id="3.40.50.880">
    <property type="match status" value="1"/>
</dbReference>
<evidence type="ECO:0000259" key="1">
    <source>
        <dbReference type="Pfam" id="PF01965"/>
    </source>
</evidence>
<dbReference type="SUPFAM" id="SSF52317">
    <property type="entry name" value="Class I glutamine amidotransferase-like"/>
    <property type="match status" value="1"/>
</dbReference>
<evidence type="ECO:0000313" key="2">
    <source>
        <dbReference type="EMBL" id="KMT21887.1"/>
    </source>
</evidence>
<feature type="domain" description="DJ-1/PfpI" evidence="1">
    <location>
        <begin position="2"/>
        <end position="162"/>
    </location>
</feature>
<dbReference type="STRING" id="1121307.CLCY_3c01580"/>
<dbReference type="RefSeq" id="WP_048570534.1">
    <property type="nucleotide sequence ID" value="NZ_LFVU01000026.1"/>
</dbReference>
<reference evidence="2 3" key="1">
    <citation type="submission" date="2015-06" db="EMBL/GenBank/DDBJ databases">
        <title>Draft genome sequence of the purine-degrading Clostridium cylindrosporum HC-1 (DSM 605).</title>
        <authorList>
            <person name="Poehlein A."/>
            <person name="Schiel-Bengelsdorf B."/>
            <person name="Bengelsdorf F."/>
            <person name="Daniel R."/>
            <person name="Duerre P."/>
        </authorList>
    </citation>
    <scope>NUCLEOTIDE SEQUENCE [LARGE SCALE GENOMIC DNA]</scope>
    <source>
        <strain evidence="2 3">DSM 605</strain>
    </source>
</reference>
<dbReference type="InterPro" id="IPR050325">
    <property type="entry name" value="Prot/Nucl_acid_deglycase"/>
</dbReference>
<accession>A0A0J8D7M2</accession>
<proteinExistence type="predicted"/>
<dbReference type="InterPro" id="IPR002818">
    <property type="entry name" value="DJ-1/PfpI"/>
</dbReference>
<dbReference type="AlphaFoldDB" id="A0A0J8D7M2"/>
<sequence>MVYVHLANGLEEIETITIVDILRRAGVEVKTVSIMGKKEVTGAWGVTISSDLLFEEVDYSNGDMIVLPGGGLGTENLKSHAGINKEIMNYHSEGKWVAAICAAPMVFGSLGILKGREAVCYPGCEEELTGAILKGDNVVVDKDIITSKGPGTAFEFALKLVEVLKGIDEVNRLKQDMIYNL</sequence>
<dbReference type="PANTHER" id="PTHR48094">
    <property type="entry name" value="PROTEIN/NUCLEIC ACID DEGLYCASE DJ-1-RELATED"/>
    <property type="match status" value="1"/>
</dbReference>
<name>A0A0J8D7M2_CLOCY</name>
<dbReference type="OrthoDB" id="9800516at2"/>
<organism evidence="2 3">
    <name type="scientific">Clostridium cylindrosporum DSM 605</name>
    <dbReference type="NCBI Taxonomy" id="1121307"/>
    <lineage>
        <taxon>Bacteria</taxon>
        <taxon>Bacillati</taxon>
        <taxon>Bacillota</taxon>
        <taxon>Clostridia</taxon>
        <taxon>Eubacteriales</taxon>
        <taxon>Clostridiaceae</taxon>
        <taxon>Clostridium</taxon>
    </lineage>
</organism>
<dbReference type="InterPro" id="IPR029062">
    <property type="entry name" value="Class_I_gatase-like"/>
</dbReference>
<dbReference type="PANTHER" id="PTHR48094:SF12">
    <property type="entry name" value="PARKINSON DISEASE PROTEIN 7 HOMOLOG"/>
    <property type="match status" value="1"/>
</dbReference>
<dbReference type="InterPro" id="IPR006287">
    <property type="entry name" value="DJ-1"/>
</dbReference>
<dbReference type="EMBL" id="LFVU01000026">
    <property type="protein sequence ID" value="KMT21887.1"/>
    <property type="molecule type" value="Genomic_DNA"/>
</dbReference>
<dbReference type="PATRIC" id="fig|1121307.3.peg.1511"/>
<dbReference type="Proteomes" id="UP000036756">
    <property type="component" value="Unassembled WGS sequence"/>
</dbReference>
<comment type="caution">
    <text evidence="2">The sequence shown here is derived from an EMBL/GenBank/DDBJ whole genome shotgun (WGS) entry which is preliminary data.</text>
</comment>
<keyword evidence="3" id="KW-1185">Reference proteome</keyword>
<dbReference type="Pfam" id="PF01965">
    <property type="entry name" value="DJ-1_PfpI"/>
    <property type="match status" value="1"/>
</dbReference>
<gene>
    <name evidence="2" type="ORF">CLCY_3c01580</name>
</gene>
<protein>
    <submittedName>
        <fullName evidence="2">DJ-1 family protein</fullName>
    </submittedName>
</protein>
<dbReference type="NCBIfam" id="TIGR01383">
    <property type="entry name" value="not_thiJ"/>
    <property type="match status" value="1"/>
</dbReference>
<dbReference type="CDD" id="cd03135">
    <property type="entry name" value="GATase1_DJ-1"/>
    <property type="match status" value="1"/>
</dbReference>
<dbReference type="GO" id="GO:0005737">
    <property type="term" value="C:cytoplasm"/>
    <property type="evidence" value="ECO:0007669"/>
    <property type="project" value="TreeGrafter"/>
</dbReference>